<proteinExistence type="predicted"/>
<protein>
    <submittedName>
        <fullName evidence="1">Uncharacterized protein</fullName>
    </submittedName>
</protein>
<reference evidence="1" key="1">
    <citation type="submission" date="2022-02" db="EMBL/GenBank/DDBJ databases">
        <title>Plant Genome Project.</title>
        <authorList>
            <person name="Zhang R.-G."/>
        </authorList>
    </citation>
    <scope>NUCLEOTIDE SEQUENCE</scope>
    <source>
        <strain evidence="1">AT1</strain>
    </source>
</reference>
<organism evidence="1 2">
    <name type="scientific">Rhododendron molle</name>
    <name type="common">Chinese azalea</name>
    <name type="synonym">Azalea mollis</name>
    <dbReference type="NCBI Taxonomy" id="49168"/>
    <lineage>
        <taxon>Eukaryota</taxon>
        <taxon>Viridiplantae</taxon>
        <taxon>Streptophyta</taxon>
        <taxon>Embryophyta</taxon>
        <taxon>Tracheophyta</taxon>
        <taxon>Spermatophyta</taxon>
        <taxon>Magnoliopsida</taxon>
        <taxon>eudicotyledons</taxon>
        <taxon>Gunneridae</taxon>
        <taxon>Pentapetalae</taxon>
        <taxon>asterids</taxon>
        <taxon>Ericales</taxon>
        <taxon>Ericaceae</taxon>
        <taxon>Ericoideae</taxon>
        <taxon>Rhodoreae</taxon>
        <taxon>Rhododendron</taxon>
    </lineage>
</organism>
<dbReference type="Proteomes" id="UP001062846">
    <property type="component" value="Chromosome 4"/>
</dbReference>
<sequence>MFQTSSSGPEKANNTVWVVKGNGLPLNPPTAQEVGSVDLPVTGTAVYSVEAITCPEVLGVLDGDEVVTGIDTIDGKRGEFFTGSPRPVGTSVEIGLDNIPVEKALT</sequence>
<accession>A0ACC0P6D6</accession>
<evidence type="ECO:0000313" key="1">
    <source>
        <dbReference type="EMBL" id="KAI8560589.1"/>
    </source>
</evidence>
<gene>
    <name evidence="1" type="ORF">RHMOL_Rhmol04G0269700</name>
</gene>
<keyword evidence="2" id="KW-1185">Reference proteome</keyword>
<comment type="caution">
    <text evidence="1">The sequence shown here is derived from an EMBL/GenBank/DDBJ whole genome shotgun (WGS) entry which is preliminary data.</text>
</comment>
<dbReference type="EMBL" id="CM046391">
    <property type="protein sequence ID" value="KAI8560589.1"/>
    <property type="molecule type" value="Genomic_DNA"/>
</dbReference>
<name>A0ACC0P6D6_RHOML</name>
<evidence type="ECO:0000313" key="2">
    <source>
        <dbReference type="Proteomes" id="UP001062846"/>
    </source>
</evidence>